<keyword evidence="2" id="KW-1185">Reference proteome</keyword>
<accession>A0A1M6MD18</accession>
<proteinExistence type="predicted"/>
<reference evidence="1 2" key="1">
    <citation type="submission" date="2016-11" db="EMBL/GenBank/DDBJ databases">
        <authorList>
            <person name="Jaros S."/>
            <person name="Januszkiewicz K."/>
            <person name="Wedrychowicz H."/>
        </authorList>
    </citation>
    <scope>NUCLEOTIDE SEQUENCE [LARGE SCALE GENOMIC DNA]</scope>
    <source>
        <strain evidence="1 2">DSM 21864</strain>
    </source>
</reference>
<dbReference type="AlphaFoldDB" id="A0A1M6MD18"/>
<sequence>MTFAFLTLLISSGGYIFYLLQKLEGQRKYIITLNSENNRLRKTSWQSKDFNSITVELLNSSCIEGIVKYDTKLYFAPVSWSPYLSKLKKASKVAILEKARVEERNWYYVEIYIPRKANGKKINSRGWILCENILTLEEPELITEGNPGMNNIVKYK</sequence>
<name>A0A1M6MD18_9CLOT</name>
<protein>
    <submittedName>
        <fullName evidence="1">Uncharacterized protein</fullName>
    </submittedName>
</protein>
<dbReference type="RefSeq" id="WP_073010875.1">
    <property type="nucleotide sequence ID" value="NZ_FQZO01000008.1"/>
</dbReference>
<evidence type="ECO:0000313" key="1">
    <source>
        <dbReference type="EMBL" id="SHJ81364.1"/>
    </source>
</evidence>
<organism evidence="1 2">
    <name type="scientific">Clostridium amylolyticum</name>
    <dbReference type="NCBI Taxonomy" id="1121298"/>
    <lineage>
        <taxon>Bacteria</taxon>
        <taxon>Bacillati</taxon>
        <taxon>Bacillota</taxon>
        <taxon>Clostridia</taxon>
        <taxon>Eubacteriales</taxon>
        <taxon>Clostridiaceae</taxon>
        <taxon>Clostridium</taxon>
    </lineage>
</organism>
<dbReference type="OrthoDB" id="1925115at2"/>
<dbReference type="STRING" id="1121298.SAMN05444401_3951"/>
<dbReference type="Proteomes" id="UP000184080">
    <property type="component" value="Unassembled WGS sequence"/>
</dbReference>
<evidence type="ECO:0000313" key="2">
    <source>
        <dbReference type="Proteomes" id="UP000184080"/>
    </source>
</evidence>
<gene>
    <name evidence="1" type="ORF">SAMN05444401_3951</name>
</gene>
<dbReference type="EMBL" id="FQZO01000008">
    <property type="protein sequence ID" value="SHJ81364.1"/>
    <property type="molecule type" value="Genomic_DNA"/>
</dbReference>